<sequence>MLKTGTYSAQARGMAGFVGVKLTIKDNKITDVDLDLSTETLKYGQRAEKQLKAEILDKQGADIDVVTGATFTSNGVKEAVKEALKKAEE</sequence>
<dbReference type="GO" id="GO:0016020">
    <property type="term" value="C:membrane"/>
    <property type="evidence" value="ECO:0007669"/>
    <property type="project" value="InterPro"/>
</dbReference>
<comment type="caution">
    <text evidence="2">The sequence shown here is derived from an EMBL/GenBank/DDBJ whole genome shotgun (WGS) entry which is preliminary data.</text>
</comment>
<dbReference type="RefSeq" id="WP_007125443.1">
    <property type="nucleotide sequence ID" value="NZ_AZFO01000002.1"/>
</dbReference>
<evidence type="ECO:0000313" key="2">
    <source>
        <dbReference type="EMBL" id="EEJ72228.1"/>
    </source>
</evidence>
<dbReference type="eggNOG" id="COG3976">
    <property type="taxonomic scope" value="Bacteria"/>
</dbReference>
<accession>C2EML9</accession>
<dbReference type="SMART" id="SM00900">
    <property type="entry name" value="FMN_bind"/>
    <property type="match status" value="1"/>
</dbReference>
<evidence type="ECO:0000313" key="3">
    <source>
        <dbReference type="Proteomes" id="UP000005583"/>
    </source>
</evidence>
<dbReference type="Gene3D" id="3.90.1010.20">
    <property type="match status" value="1"/>
</dbReference>
<feature type="domain" description="FMN-binding" evidence="1">
    <location>
        <begin position="13"/>
        <end position="87"/>
    </location>
</feature>
<keyword evidence="3" id="KW-1185">Reference proteome</keyword>
<dbReference type="Proteomes" id="UP000005583">
    <property type="component" value="Unassembled WGS sequence"/>
</dbReference>
<organism evidence="2 3">
    <name type="scientific">Lactobacillus ultunensis DSM 16047</name>
    <dbReference type="NCBI Taxonomy" id="525365"/>
    <lineage>
        <taxon>Bacteria</taxon>
        <taxon>Bacillati</taxon>
        <taxon>Bacillota</taxon>
        <taxon>Bacilli</taxon>
        <taxon>Lactobacillales</taxon>
        <taxon>Lactobacillaceae</taxon>
        <taxon>Lactobacillus</taxon>
    </lineage>
</organism>
<dbReference type="HOGENOM" id="CLU_096350_2_1_9"/>
<protein>
    <submittedName>
        <fullName evidence="2">FMN-binding domain protein</fullName>
    </submittedName>
</protein>
<proteinExistence type="predicted"/>
<reference evidence="2 3" key="1">
    <citation type="submission" date="2009-01" db="EMBL/GenBank/DDBJ databases">
        <authorList>
            <person name="Qin X."/>
            <person name="Bachman B."/>
            <person name="Battles P."/>
            <person name="Bell A."/>
            <person name="Bess C."/>
            <person name="Bickham C."/>
            <person name="Chaboub L."/>
            <person name="Chen D."/>
            <person name="Coyle M."/>
            <person name="Deiros D.R."/>
            <person name="Dinh H."/>
            <person name="Forbes L."/>
            <person name="Fowler G."/>
            <person name="Francisco L."/>
            <person name="Fu Q."/>
            <person name="Gubbala S."/>
            <person name="Hale W."/>
            <person name="Han Y."/>
            <person name="Hemphill L."/>
            <person name="Highlander S.K."/>
            <person name="Hirani K."/>
            <person name="Hogues M."/>
            <person name="Jackson L."/>
            <person name="Jakkamsetti A."/>
            <person name="Javaid M."/>
            <person name="Jiang H."/>
            <person name="Korchina V."/>
            <person name="Kovar C."/>
            <person name="Lara F."/>
            <person name="Lee S."/>
            <person name="Mata R."/>
            <person name="Mathew T."/>
            <person name="Moen C."/>
            <person name="Morales K."/>
            <person name="Munidasa M."/>
            <person name="Nazareth L."/>
            <person name="Ngo R."/>
            <person name="Nguyen L."/>
            <person name="Okwuonu G."/>
            <person name="Ongeri F."/>
            <person name="Patil S."/>
            <person name="Petrosino J."/>
            <person name="Pham C."/>
            <person name="Pham P."/>
            <person name="Pu L.-L."/>
            <person name="Puazo M."/>
            <person name="Raj R."/>
            <person name="Reid J."/>
            <person name="Rouhana J."/>
            <person name="Saada N."/>
            <person name="Shang Y."/>
            <person name="Simmons D."/>
            <person name="Thornton R."/>
            <person name="Warren J."/>
            <person name="Weissenberger G."/>
            <person name="Zhang J."/>
            <person name="Zhang L."/>
            <person name="Zhou C."/>
            <person name="Zhu D."/>
            <person name="Muzny D."/>
            <person name="Worley K."/>
            <person name="Gibbs R."/>
        </authorList>
    </citation>
    <scope>NUCLEOTIDE SEQUENCE [LARGE SCALE GENOMIC DNA]</scope>
    <source>
        <strain evidence="2 3">DSM 16047</strain>
    </source>
</reference>
<gene>
    <name evidence="2" type="ORF">HMPREF0548_0915</name>
</gene>
<dbReference type="EMBL" id="ACGU01000043">
    <property type="protein sequence ID" value="EEJ72228.1"/>
    <property type="molecule type" value="Genomic_DNA"/>
</dbReference>
<dbReference type="OrthoDB" id="9806398at2"/>
<dbReference type="PATRIC" id="fig|525365.8.peg.693"/>
<evidence type="ECO:0000259" key="1">
    <source>
        <dbReference type="SMART" id="SM00900"/>
    </source>
</evidence>
<dbReference type="Pfam" id="PF04205">
    <property type="entry name" value="FMN_bind"/>
    <property type="match status" value="1"/>
</dbReference>
<dbReference type="STRING" id="525365.HMPREF0548_0915"/>
<dbReference type="AlphaFoldDB" id="C2EML9"/>
<dbReference type="GO" id="GO:0010181">
    <property type="term" value="F:FMN binding"/>
    <property type="evidence" value="ECO:0007669"/>
    <property type="project" value="InterPro"/>
</dbReference>
<dbReference type="InterPro" id="IPR007329">
    <property type="entry name" value="FMN-bd"/>
</dbReference>
<name>C2EML9_9LACO</name>